<evidence type="ECO:0008006" key="2">
    <source>
        <dbReference type="Google" id="ProtNLM"/>
    </source>
</evidence>
<protein>
    <recommendedName>
        <fullName evidence="2">BZIP domain-containing protein</fullName>
    </recommendedName>
</protein>
<evidence type="ECO:0000313" key="1">
    <source>
        <dbReference type="EMBL" id="CAE0414083.1"/>
    </source>
</evidence>
<proteinExistence type="predicted"/>
<accession>A0A7S3L708</accession>
<name>A0A7S3L708_9STRA</name>
<sequence>MELRPQLREISQTAFPIRYTRAVVGQQALCEAQKQRSRHLLDFLRFQTSRVCQYNTLLTPREVAVDSQAQTIRSLEAEGIPRKYIPVVLGGEFRHAVQMDDWIRQRMSIEEMLHSHPSAFKTTLASLSLPPSSSGQPDDGGVLVNKHAKANVLRGPVKPSVLTKRKRKEVVNDQDFCRERNALYSRRLYHKRKLELLAAQEEVKVWQGRNQLLAQEQERLQGLLQQALSLINAMSLPPWQQQQQQSPIVKMVQQQQQPQKQMNGIGDAVVFSTDRPILSAPAMGDYQSYTTNLYPSDQFSMDFSGFDPSGSNS</sequence>
<gene>
    <name evidence="1" type="ORF">ACOF00016_LOCUS11326</name>
</gene>
<reference evidence="1" key="1">
    <citation type="submission" date="2021-01" db="EMBL/GenBank/DDBJ databases">
        <authorList>
            <person name="Corre E."/>
            <person name="Pelletier E."/>
            <person name="Niang G."/>
            <person name="Scheremetjew M."/>
            <person name="Finn R."/>
            <person name="Kale V."/>
            <person name="Holt S."/>
            <person name="Cochrane G."/>
            <person name="Meng A."/>
            <person name="Brown T."/>
            <person name="Cohen L."/>
        </authorList>
    </citation>
    <scope>NUCLEOTIDE SEQUENCE</scope>
    <source>
        <strain evidence="1">CCMP127</strain>
    </source>
</reference>
<dbReference type="EMBL" id="HBIM01014073">
    <property type="protein sequence ID" value="CAE0414083.1"/>
    <property type="molecule type" value="Transcribed_RNA"/>
</dbReference>
<organism evidence="1">
    <name type="scientific">Amphora coffeiformis</name>
    <dbReference type="NCBI Taxonomy" id="265554"/>
    <lineage>
        <taxon>Eukaryota</taxon>
        <taxon>Sar</taxon>
        <taxon>Stramenopiles</taxon>
        <taxon>Ochrophyta</taxon>
        <taxon>Bacillariophyta</taxon>
        <taxon>Bacillariophyceae</taxon>
        <taxon>Bacillariophycidae</taxon>
        <taxon>Thalassiophysales</taxon>
        <taxon>Catenulaceae</taxon>
        <taxon>Amphora</taxon>
    </lineage>
</organism>
<dbReference type="AlphaFoldDB" id="A0A7S3L708"/>